<dbReference type="InterPro" id="IPR013325">
    <property type="entry name" value="RNA_pol_sigma_r2"/>
</dbReference>
<dbReference type="GO" id="GO:0006352">
    <property type="term" value="P:DNA-templated transcription initiation"/>
    <property type="evidence" value="ECO:0007669"/>
    <property type="project" value="InterPro"/>
</dbReference>
<dbReference type="InterPro" id="IPR013324">
    <property type="entry name" value="RNA_pol_sigma_r3/r4-like"/>
</dbReference>
<evidence type="ECO:0000256" key="3">
    <source>
        <dbReference type="ARBA" id="ARBA00023082"/>
    </source>
</evidence>
<dbReference type="GO" id="GO:0016987">
    <property type="term" value="F:sigma factor activity"/>
    <property type="evidence" value="ECO:0007669"/>
    <property type="project" value="UniProtKB-KW"/>
</dbReference>
<organism evidence="7 8">
    <name type="scientific">Luteimonas wenzhouensis</name>
    <dbReference type="NCBI Taxonomy" id="2599615"/>
    <lineage>
        <taxon>Bacteria</taxon>
        <taxon>Pseudomonadati</taxon>
        <taxon>Pseudomonadota</taxon>
        <taxon>Gammaproteobacteria</taxon>
        <taxon>Lysobacterales</taxon>
        <taxon>Lysobacteraceae</taxon>
        <taxon>Luteimonas</taxon>
    </lineage>
</organism>
<dbReference type="Pfam" id="PF04542">
    <property type="entry name" value="Sigma70_r2"/>
    <property type="match status" value="1"/>
</dbReference>
<keyword evidence="2" id="KW-0805">Transcription regulation</keyword>
<dbReference type="EMBL" id="VOHE01000006">
    <property type="protein sequence ID" value="TWT17951.1"/>
    <property type="molecule type" value="Genomic_DNA"/>
</dbReference>
<dbReference type="Pfam" id="PF08281">
    <property type="entry name" value="Sigma70_r4_2"/>
    <property type="match status" value="1"/>
</dbReference>
<evidence type="ECO:0000259" key="6">
    <source>
        <dbReference type="Pfam" id="PF08281"/>
    </source>
</evidence>
<reference evidence="7 8" key="1">
    <citation type="submission" date="2019-07" db="EMBL/GenBank/DDBJ databases">
        <title>Luteimonas sp. YD-1 nov., isolated from acidic soil.</title>
        <authorList>
            <person name="Zhou J."/>
        </authorList>
    </citation>
    <scope>NUCLEOTIDE SEQUENCE [LARGE SCALE GENOMIC DNA]</scope>
    <source>
        <strain evidence="7 8">YD-1</strain>
    </source>
</reference>
<dbReference type="NCBIfam" id="TIGR02937">
    <property type="entry name" value="sigma70-ECF"/>
    <property type="match status" value="1"/>
</dbReference>
<dbReference type="InterPro" id="IPR007627">
    <property type="entry name" value="RNA_pol_sigma70_r2"/>
</dbReference>
<feature type="domain" description="RNA polymerase sigma-70 region 2" evidence="5">
    <location>
        <begin position="28"/>
        <end position="91"/>
    </location>
</feature>
<dbReference type="AlphaFoldDB" id="A0A5C5TUQ8"/>
<protein>
    <submittedName>
        <fullName evidence="7">RNA polymerase sigma factor</fullName>
    </submittedName>
</protein>
<evidence type="ECO:0000313" key="7">
    <source>
        <dbReference type="EMBL" id="TWT17951.1"/>
    </source>
</evidence>
<name>A0A5C5TUQ8_9GAMM</name>
<dbReference type="RefSeq" id="WP_146313071.1">
    <property type="nucleotide sequence ID" value="NZ_VOHE01000006.1"/>
</dbReference>
<comment type="caution">
    <text evidence="7">The sequence shown here is derived from an EMBL/GenBank/DDBJ whole genome shotgun (WGS) entry which is preliminary data.</text>
</comment>
<dbReference type="SUPFAM" id="SSF88946">
    <property type="entry name" value="Sigma2 domain of RNA polymerase sigma factors"/>
    <property type="match status" value="1"/>
</dbReference>
<feature type="domain" description="RNA polymerase sigma factor 70 region 4 type 2" evidence="6">
    <location>
        <begin position="126"/>
        <end position="175"/>
    </location>
</feature>
<dbReference type="InterPro" id="IPR036388">
    <property type="entry name" value="WH-like_DNA-bd_sf"/>
</dbReference>
<dbReference type="PANTHER" id="PTHR43133">
    <property type="entry name" value="RNA POLYMERASE ECF-TYPE SIGMA FACTO"/>
    <property type="match status" value="1"/>
</dbReference>
<evidence type="ECO:0000256" key="2">
    <source>
        <dbReference type="ARBA" id="ARBA00023015"/>
    </source>
</evidence>
<dbReference type="Gene3D" id="1.10.1740.10">
    <property type="match status" value="1"/>
</dbReference>
<evidence type="ECO:0000256" key="1">
    <source>
        <dbReference type="ARBA" id="ARBA00010641"/>
    </source>
</evidence>
<dbReference type="OrthoDB" id="9794372at2"/>
<keyword evidence="4" id="KW-0804">Transcription</keyword>
<dbReference type="InterPro" id="IPR039425">
    <property type="entry name" value="RNA_pol_sigma-70-like"/>
</dbReference>
<comment type="similarity">
    <text evidence="1">Belongs to the sigma-70 factor family. ECF subfamily.</text>
</comment>
<dbReference type="Gene3D" id="1.10.10.10">
    <property type="entry name" value="Winged helix-like DNA-binding domain superfamily/Winged helix DNA-binding domain"/>
    <property type="match status" value="1"/>
</dbReference>
<dbReference type="InterPro" id="IPR013249">
    <property type="entry name" value="RNA_pol_sigma70_r4_t2"/>
</dbReference>
<accession>A0A5C5TUQ8</accession>
<keyword evidence="8" id="KW-1185">Reference proteome</keyword>
<dbReference type="GO" id="GO:0003677">
    <property type="term" value="F:DNA binding"/>
    <property type="evidence" value="ECO:0007669"/>
    <property type="project" value="InterPro"/>
</dbReference>
<keyword evidence="3" id="KW-0731">Sigma factor</keyword>
<dbReference type="SUPFAM" id="SSF88659">
    <property type="entry name" value="Sigma3 and sigma4 domains of RNA polymerase sigma factors"/>
    <property type="match status" value="1"/>
</dbReference>
<sequence length="208" mass="22838">MATRDPDARAQSPLPEGRTAWLAEHVLPHEPALRGWLRERLALAPADVDDVVQESYARLAGMGAVDHVAEPRAYLFTVARSLVQQQLRRRQVVAIETMAELDGLGAEAPQASPERVASAREQLALAQRLLAAMPARCRQVFRLRRIEGLSQREVSERLRISQSTVEKHMIRALRLMMDGISAAPAGDGQVPGAGVDHIGREERAHGQG</sequence>
<dbReference type="PANTHER" id="PTHR43133:SF63">
    <property type="entry name" value="RNA POLYMERASE SIGMA FACTOR FECI-RELATED"/>
    <property type="match status" value="1"/>
</dbReference>
<evidence type="ECO:0000256" key="4">
    <source>
        <dbReference type="ARBA" id="ARBA00023163"/>
    </source>
</evidence>
<proteinExistence type="inferred from homology"/>
<evidence type="ECO:0000259" key="5">
    <source>
        <dbReference type="Pfam" id="PF04542"/>
    </source>
</evidence>
<evidence type="ECO:0000313" key="8">
    <source>
        <dbReference type="Proteomes" id="UP000315949"/>
    </source>
</evidence>
<dbReference type="InterPro" id="IPR014284">
    <property type="entry name" value="RNA_pol_sigma-70_dom"/>
</dbReference>
<gene>
    <name evidence="7" type="ORF">FQY79_11585</name>
</gene>
<dbReference type="CDD" id="cd06171">
    <property type="entry name" value="Sigma70_r4"/>
    <property type="match status" value="1"/>
</dbReference>
<dbReference type="Proteomes" id="UP000315949">
    <property type="component" value="Unassembled WGS sequence"/>
</dbReference>